<dbReference type="Gene3D" id="3.40.50.1820">
    <property type="entry name" value="alpha/beta hydrolase"/>
    <property type="match status" value="1"/>
</dbReference>
<feature type="domain" description="AB hydrolase-1" evidence="6">
    <location>
        <begin position="131"/>
        <end position="280"/>
    </location>
</feature>
<evidence type="ECO:0000259" key="6">
    <source>
        <dbReference type="Pfam" id="PF00561"/>
    </source>
</evidence>
<evidence type="ECO:0000256" key="1">
    <source>
        <dbReference type="ARBA" id="ARBA00010088"/>
    </source>
</evidence>
<protein>
    <submittedName>
        <fullName evidence="8">TAP-like protein</fullName>
    </submittedName>
</protein>
<evidence type="ECO:0000256" key="2">
    <source>
        <dbReference type="ARBA" id="ARBA00022729"/>
    </source>
</evidence>
<keyword evidence="3" id="KW-0378">Hydrolase</keyword>
<dbReference type="InterPro" id="IPR013595">
    <property type="entry name" value="Pept_S33_TAP-like_C"/>
</dbReference>
<evidence type="ECO:0000256" key="5">
    <source>
        <dbReference type="SAM" id="SignalP"/>
    </source>
</evidence>
<accession>A0A4V2SV73</accession>
<evidence type="ECO:0000313" key="8">
    <source>
        <dbReference type="EMBL" id="TCP57346.1"/>
    </source>
</evidence>
<evidence type="ECO:0000256" key="4">
    <source>
        <dbReference type="SAM" id="MobiDB-lite"/>
    </source>
</evidence>
<dbReference type="AlphaFoldDB" id="A0A4V2SV73"/>
<evidence type="ECO:0000313" key="9">
    <source>
        <dbReference type="Proteomes" id="UP000294911"/>
    </source>
</evidence>
<dbReference type="EMBL" id="SLXQ01000001">
    <property type="protein sequence ID" value="TCP57346.1"/>
    <property type="molecule type" value="Genomic_DNA"/>
</dbReference>
<dbReference type="Pfam" id="PF08386">
    <property type="entry name" value="Abhydrolase_4"/>
    <property type="match status" value="1"/>
</dbReference>
<evidence type="ECO:0000259" key="7">
    <source>
        <dbReference type="Pfam" id="PF08386"/>
    </source>
</evidence>
<dbReference type="GO" id="GO:0016787">
    <property type="term" value="F:hydrolase activity"/>
    <property type="evidence" value="ECO:0007669"/>
    <property type="project" value="UniProtKB-KW"/>
</dbReference>
<feature type="signal peptide" evidence="5">
    <location>
        <begin position="1"/>
        <end position="28"/>
    </location>
</feature>
<sequence>MYMTRIRTLVGVPLMASALLLAGQPVLAEPAVQPTQPSVPDRYLDQQLNWKPCFPDGPPPDLPPAAQELQCASFTAPRDWFRPDDKQDVTVAVSRLPATGEATASVLTNPGGPGAPGRTTPLNFGERDRLRASQEIIGIDPRGTGDSTNITCGDKAQLDAELDPRDRGQGNLDLILNSNELIAQFCQEKSGELGQYVNTEQTVRDYDLLRQLLDRETVNWVGYSGGTWLGAHYATAFPDSVGRFVLDSNVEFTTTFQDSFDWQPLGFERRFREDFLPWVAKYDSTYQLGATGEEVRQAYEDIRAALTKQLLEVDGTEITAPGLDEAIAGSLYSKDAFPALAENLAGLAELTGVRPAPASRAASTEQIAARYQTATEGGPQLRAPQSYDDAYDASFITITCNDTPWTDDRDSLLRKSAEFGEKWPLLGWGWVAQPCISWDRPAVSLPTPTGAGVPPVLMVQSTNDPATPLEGARRAHERFAGSRMITVADEGDHGIYAFTGNECVDEQVERYLVDGEVPAGDTTCPGMPLPNAEEPEANSDEPRGLDQDAAYREAAGSMPR</sequence>
<feature type="compositionally biased region" description="Basic and acidic residues" evidence="4">
    <location>
        <begin position="540"/>
        <end position="551"/>
    </location>
</feature>
<comment type="caution">
    <text evidence="8">The sequence shown here is derived from an EMBL/GenBank/DDBJ whole genome shotgun (WGS) entry which is preliminary data.</text>
</comment>
<organism evidence="8 9">
    <name type="scientific">Tamaricihabitans halophyticus</name>
    <dbReference type="NCBI Taxonomy" id="1262583"/>
    <lineage>
        <taxon>Bacteria</taxon>
        <taxon>Bacillati</taxon>
        <taxon>Actinomycetota</taxon>
        <taxon>Actinomycetes</taxon>
        <taxon>Pseudonocardiales</taxon>
        <taxon>Pseudonocardiaceae</taxon>
        <taxon>Tamaricihabitans</taxon>
    </lineage>
</organism>
<evidence type="ECO:0000256" key="3">
    <source>
        <dbReference type="ARBA" id="ARBA00022801"/>
    </source>
</evidence>
<feature type="region of interest" description="Disordered" evidence="4">
    <location>
        <begin position="517"/>
        <end position="560"/>
    </location>
</feature>
<reference evidence="8 9" key="1">
    <citation type="submission" date="2019-03" db="EMBL/GenBank/DDBJ databases">
        <title>Genomic Encyclopedia of Type Strains, Phase IV (KMG-IV): sequencing the most valuable type-strain genomes for metagenomic binning, comparative biology and taxonomic classification.</title>
        <authorList>
            <person name="Goeker M."/>
        </authorList>
    </citation>
    <scope>NUCLEOTIDE SEQUENCE [LARGE SCALE GENOMIC DNA]</scope>
    <source>
        <strain evidence="8 9">DSM 45765</strain>
    </source>
</reference>
<dbReference type="PANTHER" id="PTHR43248">
    <property type="entry name" value="2-SUCCINYL-6-HYDROXY-2,4-CYCLOHEXADIENE-1-CARBOXYLATE SYNTHASE"/>
    <property type="match status" value="1"/>
</dbReference>
<dbReference type="PANTHER" id="PTHR43248:SF29">
    <property type="entry name" value="TRIPEPTIDYL AMINOPEPTIDASE"/>
    <property type="match status" value="1"/>
</dbReference>
<feature type="chain" id="PRO_5020321089" evidence="5">
    <location>
        <begin position="29"/>
        <end position="560"/>
    </location>
</feature>
<dbReference type="SUPFAM" id="SSF53474">
    <property type="entry name" value="alpha/beta-Hydrolases"/>
    <property type="match status" value="1"/>
</dbReference>
<name>A0A4V2SV73_9PSEU</name>
<comment type="similarity">
    <text evidence="1">Belongs to the peptidase S33 family.</text>
</comment>
<dbReference type="InterPro" id="IPR051601">
    <property type="entry name" value="Serine_prot/Carboxylest_S33"/>
</dbReference>
<keyword evidence="2 5" id="KW-0732">Signal</keyword>
<dbReference type="Pfam" id="PF00561">
    <property type="entry name" value="Abhydrolase_1"/>
    <property type="match status" value="1"/>
</dbReference>
<feature type="region of interest" description="Disordered" evidence="4">
    <location>
        <begin position="103"/>
        <end position="122"/>
    </location>
</feature>
<dbReference type="InterPro" id="IPR029058">
    <property type="entry name" value="AB_hydrolase_fold"/>
</dbReference>
<dbReference type="InterPro" id="IPR000073">
    <property type="entry name" value="AB_hydrolase_1"/>
</dbReference>
<proteinExistence type="inferred from homology"/>
<dbReference type="Proteomes" id="UP000294911">
    <property type="component" value="Unassembled WGS sequence"/>
</dbReference>
<feature type="domain" description="Peptidase S33 tripeptidyl aminopeptidase-like C-terminal" evidence="7">
    <location>
        <begin position="430"/>
        <end position="524"/>
    </location>
</feature>
<gene>
    <name evidence="8" type="ORF">EV191_1011301</name>
</gene>
<keyword evidence="9" id="KW-1185">Reference proteome</keyword>